<keyword evidence="1" id="KW-0812">Transmembrane</keyword>
<reference evidence="3 4" key="1">
    <citation type="submission" date="2017-11" db="EMBL/GenBank/DDBJ databases">
        <authorList>
            <person name="Founou R.C."/>
            <person name="Founou L."/>
            <person name="Allam M."/>
            <person name="Ismail A."/>
            <person name="Essack S.Y."/>
        </authorList>
    </citation>
    <scope>NUCLEOTIDE SEQUENCE [LARGE SCALE GENOMIC DNA]</scope>
    <source>
        <strain evidence="3 4">G811N2B1</strain>
    </source>
</reference>
<evidence type="ECO:0008006" key="6">
    <source>
        <dbReference type="Google" id="ProtNLM"/>
    </source>
</evidence>
<keyword evidence="1" id="KW-1133">Transmembrane helix</keyword>
<evidence type="ECO:0000313" key="4">
    <source>
        <dbReference type="Proteomes" id="UP000238153"/>
    </source>
</evidence>
<comment type="caution">
    <text evidence="3">The sequence shown here is derived from an EMBL/GenBank/DDBJ whole genome shotgun (WGS) entry which is preliminary data.</text>
</comment>
<proteinExistence type="predicted"/>
<dbReference type="KEGG" id="shh:ShL2_00239"/>
<dbReference type="EMBL" id="JAVSOO010000004">
    <property type="protein sequence ID" value="MDT4285815.1"/>
    <property type="molecule type" value="Genomic_DNA"/>
</dbReference>
<gene>
    <name evidence="3" type="ORF">CV019_00300</name>
    <name evidence="2" type="ORF">RO950_02105</name>
</gene>
<name>A0A2A1KEQ9_STAHA</name>
<keyword evidence="5" id="KW-1185">Reference proteome</keyword>
<reference evidence="2 5" key="2">
    <citation type="submission" date="2023-08" db="EMBL/GenBank/DDBJ databases">
        <title>Genomic surveillance of Staphylococcus haemolyticus neonatal outbreak in southern France.</title>
        <authorList>
            <person name="Magnan C."/>
            <person name="Morsli M."/>
            <person name="Thiery B."/>
            <person name="Salipante F."/>
            <person name="Attar J."/>
            <person name="Massimo D.M."/>
            <person name="Ory J."/>
            <person name="Pantel A."/>
            <person name="Lavigne J.-P."/>
        </authorList>
    </citation>
    <scope>NUCLEOTIDE SEQUENCE [LARGE SCALE GENOMIC DNA]</scope>
    <source>
        <strain evidence="2 5">NSH026</strain>
    </source>
</reference>
<sequence length="125" mass="13979">MENVNSNKYRNDEFYGSRNENIASSISYLSVFFAPVLLPIVMWIIADKPVSIHARKALFNHILTWVCFTLAPLALMLSASVMGNASTNTESWIVFGSWTIAVVLVVVGVYLFIKNIIRGIKLLLV</sequence>
<feature type="transmembrane region" description="Helical" evidence="1">
    <location>
        <begin position="92"/>
        <end position="113"/>
    </location>
</feature>
<feature type="transmembrane region" description="Helical" evidence="1">
    <location>
        <begin position="58"/>
        <end position="80"/>
    </location>
</feature>
<evidence type="ECO:0000313" key="3">
    <source>
        <dbReference type="EMBL" id="PPJ80681.1"/>
    </source>
</evidence>
<accession>A0A2A1KEQ9</accession>
<protein>
    <recommendedName>
        <fullName evidence="6">DUF4870 domain-containing protein</fullName>
    </recommendedName>
</protein>
<evidence type="ECO:0000256" key="1">
    <source>
        <dbReference type="SAM" id="Phobius"/>
    </source>
</evidence>
<evidence type="ECO:0000313" key="5">
    <source>
        <dbReference type="Proteomes" id="UP001269271"/>
    </source>
</evidence>
<feature type="transmembrane region" description="Helical" evidence="1">
    <location>
        <begin position="26"/>
        <end position="46"/>
    </location>
</feature>
<evidence type="ECO:0000313" key="2">
    <source>
        <dbReference type="EMBL" id="MDT4285815.1"/>
    </source>
</evidence>
<dbReference type="AlphaFoldDB" id="A0A2A1KEQ9"/>
<dbReference type="EMBL" id="PGWX01000015">
    <property type="protein sequence ID" value="PPJ80681.1"/>
    <property type="molecule type" value="Genomic_DNA"/>
</dbReference>
<keyword evidence="1" id="KW-0472">Membrane</keyword>
<dbReference type="Proteomes" id="UP001269271">
    <property type="component" value="Unassembled WGS sequence"/>
</dbReference>
<dbReference type="OMA" id="IYEVIYM"/>
<dbReference type="Proteomes" id="UP000238153">
    <property type="component" value="Unassembled WGS sequence"/>
</dbReference>
<organism evidence="3 4">
    <name type="scientific">Staphylococcus haemolyticus</name>
    <dbReference type="NCBI Taxonomy" id="1283"/>
    <lineage>
        <taxon>Bacteria</taxon>
        <taxon>Bacillati</taxon>
        <taxon>Bacillota</taxon>
        <taxon>Bacilli</taxon>
        <taxon>Bacillales</taxon>
        <taxon>Staphylococcaceae</taxon>
        <taxon>Staphylococcus</taxon>
    </lineage>
</organism>
<dbReference type="RefSeq" id="WP_011274651.1">
    <property type="nucleotide sequence ID" value="NZ_CABMHO010000003.1"/>
</dbReference>